<evidence type="ECO:0000313" key="2">
    <source>
        <dbReference type="EMBL" id="MBB6053047.1"/>
    </source>
</evidence>
<feature type="region of interest" description="Disordered" evidence="1">
    <location>
        <begin position="174"/>
        <end position="212"/>
    </location>
</feature>
<evidence type="ECO:0000256" key="1">
    <source>
        <dbReference type="SAM" id="MobiDB-lite"/>
    </source>
</evidence>
<sequence length="212" mass="22090">MAKLSKPMQWIVIIAITGGVAAYVLTEQEGGGKRMKPKTVASKSTAPEGFKEEDMTARFPRLNAPVRNVFVPKVATKKAQPAAAAPHPAIGARVKPTWTLTGIYVQNGTRLALLENSSTGESQTLAVGQSWQGQPIIAIKTDGILFANGTRMVFEEPEEAEPAAVAPVVLPGGTTPGAGVRPGVAADTSPNRPITINLPPGVAPTQPTGSRP</sequence>
<dbReference type="RefSeq" id="WP_184202958.1">
    <property type="nucleotide sequence ID" value="NZ_JACHGW010000005.1"/>
</dbReference>
<keyword evidence="3" id="KW-1185">Reference proteome</keyword>
<proteinExistence type="predicted"/>
<name>A0A7W9SUG2_ARMRO</name>
<dbReference type="Proteomes" id="UP000520814">
    <property type="component" value="Unassembled WGS sequence"/>
</dbReference>
<comment type="caution">
    <text evidence="2">The sequence shown here is derived from an EMBL/GenBank/DDBJ whole genome shotgun (WGS) entry which is preliminary data.</text>
</comment>
<gene>
    <name evidence="2" type="ORF">HNQ39_004879</name>
</gene>
<protein>
    <submittedName>
        <fullName evidence="2">Uncharacterized protein</fullName>
    </submittedName>
</protein>
<dbReference type="AlphaFoldDB" id="A0A7W9SUG2"/>
<dbReference type="EMBL" id="JACHGW010000005">
    <property type="protein sequence ID" value="MBB6053047.1"/>
    <property type="molecule type" value="Genomic_DNA"/>
</dbReference>
<reference evidence="2 3" key="1">
    <citation type="submission" date="2020-08" db="EMBL/GenBank/DDBJ databases">
        <title>Genomic Encyclopedia of Type Strains, Phase IV (KMG-IV): sequencing the most valuable type-strain genomes for metagenomic binning, comparative biology and taxonomic classification.</title>
        <authorList>
            <person name="Goeker M."/>
        </authorList>
    </citation>
    <scope>NUCLEOTIDE SEQUENCE [LARGE SCALE GENOMIC DNA]</scope>
    <source>
        <strain evidence="2 3">DSM 23562</strain>
    </source>
</reference>
<evidence type="ECO:0000313" key="3">
    <source>
        <dbReference type="Proteomes" id="UP000520814"/>
    </source>
</evidence>
<accession>A0A7W9SUG2</accession>
<organism evidence="2 3">
    <name type="scientific">Armatimonas rosea</name>
    <dbReference type="NCBI Taxonomy" id="685828"/>
    <lineage>
        <taxon>Bacteria</taxon>
        <taxon>Bacillati</taxon>
        <taxon>Armatimonadota</taxon>
        <taxon>Armatimonadia</taxon>
        <taxon>Armatimonadales</taxon>
        <taxon>Armatimonadaceae</taxon>
        <taxon>Armatimonas</taxon>
    </lineage>
</organism>